<keyword evidence="4" id="KW-0378">Hydrolase</keyword>
<dbReference type="InterPro" id="IPR022764">
    <property type="entry name" value="Peptidase_S54_rhomboid_dom"/>
</dbReference>
<keyword evidence="3 7" id="KW-0812">Transmembrane</keyword>
<dbReference type="EMBL" id="WOWS01000001">
    <property type="protein sequence ID" value="MUU77615.1"/>
    <property type="molecule type" value="Genomic_DNA"/>
</dbReference>
<keyword evidence="11" id="KW-1185">Reference proteome</keyword>
<evidence type="ECO:0000259" key="8">
    <source>
        <dbReference type="Pfam" id="PF01694"/>
    </source>
</evidence>
<dbReference type="GO" id="GO:0006508">
    <property type="term" value="P:proteolysis"/>
    <property type="evidence" value="ECO:0007669"/>
    <property type="project" value="UniProtKB-KW"/>
</dbReference>
<dbReference type="RefSeq" id="WP_157362376.1">
    <property type="nucleotide sequence ID" value="NZ_WOWS01000001.1"/>
</dbReference>
<dbReference type="InterPro" id="IPR035952">
    <property type="entry name" value="Rhomboid-like_sf"/>
</dbReference>
<feature type="transmembrane region" description="Helical" evidence="7">
    <location>
        <begin position="62"/>
        <end position="85"/>
    </location>
</feature>
<keyword evidence="6 7" id="KW-0472">Membrane</keyword>
<dbReference type="PANTHER" id="PTHR43731">
    <property type="entry name" value="RHOMBOID PROTEASE"/>
    <property type="match status" value="1"/>
</dbReference>
<comment type="subcellular location">
    <subcellularLocation>
        <location evidence="1">Membrane</location>
        <topology evidence="1">Multi-pass membrane protein</topology>
    </subcellularLocation>
</comment>
<gene>
    <name evidence="10" type="ORF">GN138_04095</name>
</gene>
<dbReference type="Pfam" id="PF01694">
    <property type="entry name" value="Rhomboid"/>
    <property type="match status" value="1"/>
</dbReference>
<organism evidence="10 11">
    <name type="scientific">Winogradskyella endarachnes</name>
    <dbReference type="NCBI Taxonomy" id="2681965"/>
    <lineage>
        <taxon>Bacteria</taxon>
        <taxon>Pseudomonadati</taxon>
        <taxon>Bacteroidota</taxon>
        <taxon>Flavobacteriia</taxon>
        <taxon>Flavobacteriales</taxon>
        <taxon>Flavobacteriaceae</taxon>
        <taxon>Winogradskyella</taxon>
    </lineage>
</organism>
<comment type="similarity">
    <text evidence="2">Belongs to the peptidase S54 family.</text>
</comment>
<evidence type="ECO:0000256" key="5">
    <source>
        <dbReference type="ARBA" id="ARBA00022989"/>
    </source>
</evidence>
<evidence type="ECO:0000313" key="10">
    <source>
        <dbReference type="EMBL" id="MUU77615.1"/>
    </source>
</evidence>
<dbReference type="GO" id="GO:0004252">
    <property type="term" value="F:serine-type endopeptidase activity"/>
    <property type="evidence" value="ECO:0007669"/>
    <property type="project" value="InterPro"/>
</dbReference>
<reference evidence="10 11" key="1">
    <citation type="submission" date="2019-12" db="EMBL/GenBank/DDBJ databases">
        <authorList>
            <person name="Li J."/>
        </authorList>
    </citation>
    <scope>NUCLEOTIDE SEQUENCE [LARGE SCALE GENOMIC DNA]</scope>
    <source>
        <strain evidence="10 11">HL2-2</strain>
    </source>
</reference>
<accession>A0A6L6U5X2</accession>
<evidence type="ECO:0000256" key="3">
    <source>
        <dbReference type="ARBA" id="ARBA00022692"/>
    </source>
</evidence>
<proteinExistence type="inferred from homology"/>
<dbReference type="PANTHER" id="PTHR43731:SF14">
    <property type="entry name" value="PRESENILIN-ASSOCIATED RHOMBOID-LIKE PROTEIN, MITOCHONDRIAL"/>
    <property type="match status" value="1"/>
</dbReference>
<feature type="transmembrane region" description="Helical" evidence="7">
    <location>
        <begin position="130"/>
        <end position="149"/>
    </location>
</feature>
<evidence type="ECO:0000256" key="4">
    <source>
        <dbReference type="ARBA" id="ARBA00022801"/>
    </source>
</evidence>
<keyword evidence="10" id="KW-0645">Protease</keyword>
<protein>
    <submittedName>
        <fullName evidence="10">Rhomboid family intramembrane serine protease</fullName>
    </submittedName>
</protein>
<dbReference type="InterPro" id="IPR046483">
    <property type="entry name" value="DUF6576"/>
</dbReference>
<dbReference type="Proteomes" id="UP000478208">
    <property type="component" value="Unassembled WGS sequence"/>
</dbReference>
<dbReference type="AlphaFoldDB" id="A0A6L6U5X2"/>
<sequence>MSTIDNLKFKYKNLDVFGKIIAINILVFLVGLVLKSLLRLNLFTFFELPAGIMNYLFQPWSLITYGFLHSGIFHLVFNMLFLYYLSRVTMNLFRTKMILNIYFLGIICGGLAYLATANLLPIKFIGQNDVLVGASAGVSALLLFVAVYIPNTEIRLFNAFNVKWKHIALVIVGIDLFRLLTGVNQGGYVAHFGGYLLGYIYATKLLKGTDIGIGFERTMDSFMSIFKSKSQLKTVHRKTNKKKEYVGKTKDEFNQYNNQKKIDLILDKISKSGYESLTAEEKEFLFKAGK</sequence>
<evidence type="ECO:0000256" key="1">
    <source>
        <dbReference type="ARBA" id="ARBA00004141"/>
    </source>
</evidence>
<keyword evidence="5 7" id="KW-1133">Transmembrane helix</keyword>
<dbReference type="Gene3D" id="1.20.1540.10">
    <property type="entry name" value="Rhomboid-like"/>
    <property type="match status" value="1"/>
</dbReference>
<evidence type="ECO:0000256" key="6">
    <source>
        <dbReference type="ARBA" id="ARBA00023136"/>
    </source>
</evidence>
<dbReference type="SUPFAM" id="SSF144091">
    <property type="entry name" value="Rhomboid-like"/>
    <property type="match status" value="1"/>
</dbReference>
<name>A0A6L6U5X2_9FLAO</name>
<evidence type="ECO:0000259" key="9">
    <source>
        <dbReference type="Pfam" id="PF20216"/>
    </source>
</evidence>
<dbReference type="Pfam" id="PF20216">
    <property type="entry name" value="DUF6576"/>
    <property type="match status" value="1"/>
</dbReference>
<evidence type="ECO:0000256" key="7">
    <source>
        <dbReference type="SAM" id="Phobius"/>
    </source>
</evidence>
<dbReference type="InterPro" id="IPR050925">
    <property type="entry name" value="Rhomboid_protease_S54"/>
</dbReference>
<evidence type="ECO:0000313" key="11">
    <source>
        <dbReference type="Proteomes" id="UP000478208"/>
    </source>
</evidence>
<feature type="domain" description="DUF6576" evidence="9">
    <location>
        <begin position="254"/>
        <end position="285"/>
    </location>
</feature>
<feature type="transmembrane region" description="Helical" evidence="7">
    <location>
        <begin position="97"/>
        <end position="115"/>
    </location>
</feature>
<comment type="caution">
    <text evidence="10">The sequence shown here is derived from an EMBL/GenBank/DDBJ whole genome shotgun (WGS) entry which is preliminary data.</text>
</comment>
<feature type="transmembrane region" description="Helical" evidence="7">
    <location>
        <begin position="21"/>
        <end position="42"/>
    </location>
</feature>
<evidence type="ECO:0000256" key="2">
    <source>
        <dbReference type="ARBA" id="ARBA00009045"/>
    </source>
</evidence>
<dbReference type="GO" id="GO:0016020">
    <property type="term" value="C:membrane"/>
    <property type="evidence" value="ECO:0007669"/>
    <property type="project" value="UniProtKB-SubCell"/>
</dbReference>
<feature type="domain" description="Peptidase S54 rhomboid" evidence="8">
    <location>
        <begin position="58"/>
        <end position="206"/>
    </location>
</feature>